<evidence type="ECO:0000313" key="2">
    <source>
        <dbReference type="Proteomes" id="UP000235220"/>
    </source>
</evidence>
<dbReference type="RefSeq" id="XP_035545139.1">
    <property type="nucleotide sequence ID" value="XM_035689246.1"/>
</dbReference>
<feature type="region of interest" description="Disordered" evidence="1">
    <location>
        <begin position="1"/>
        <end position="55"/>
    </location>
</feature>
<proteinExistence type="predicted"/>
<dbReference type="Gramene" id="Jr01_25620_p1">
    <property type="protein sequence ID" value="cds.Jr01_25620_p1"/>
    <property type="gene ID" value="Jr01_25620"/>
</dbReference>
<dbReference type="OrthoDB" id="1292058at2759"/>
<dbReference type="Pfam" id="PF03004">
    <property type="entry name" value="Transposase_24"/>
    <property type="match status" value="1"/>
</dbReference>
<gene>
    <name evidence="3 4 5 6" type="primary">LOC109008687</name>
</gene>
<dbReference type="KEGG" id="jre:109008687"/>
<protein>
    <submittedName>
        <fullName evidence="3 4">Uncharacterized protein LOC109008687 isoform X1</fullName>
    </submittedName>
</protein>
<dbReference type="InterPro" id="IPR004252">
    <property type="entry name" value="Probable_transposase_24"/>
</dbReference>
<organism evidence="2 3">
    <name type="scientific">Juglans regia</name>
    <name type="common">English walnut</name>
    <dbReference type="NCBI Taxonomy" id="51240"/>
    <lineage>
        <taxon>Eukaryota</taxon>
        <taxon>Viridiplantae</taxon>
        <taxon>Streptophyta</taxon>
        <taxon>Embryophyta</taxon>
        <taxon>Tracheophyta</taxon>
        <taxon>Spermatophyta</taxon>
        <taxon>Magnoliopsida</taxon>
        <taxon>eudicotyledons</taxon>
        <taxon>Gunneridae</taxon>
        <taxon>Pentapetalae</taxon>
        <taxon>rosids</taxon>
        <taxon>fabids</taxon>
        <taxon>Fagales</taxon>
        <taxon>Juglandaceae</taxon>
        <taxon>Juglans</taxon>
    </lineage>
</organism>
<evidence type="ECO:0000313" key="6">
    <source>
        <dbReference type="RefSeq" id="XP_035545141.1"/>
    </source>
</evidence>
<name>A0A2I4GKJ9_JUGRE</name>
<evidence type="ECO:0000313" key="4">
    <source>
        <dbReference type="RefSeq" id="XP_035545138.1"/>
    </source>
</evidence>
<dbReference type="RefSeq" id="XP_035545138.1">
    <property type="nucleotide sequence ID" value="XM_035689245.1"/>
</dbReference>
<dbReference type="GeneID" id="109008687"/>
<sequence>MALIGRGSGFRRVGGGYRRTGAYRRPPRPPRISSCTPSENDNEDSSNDSTQPPSIVAETEVGHPMLDAHTSRSYDGEVVPEPIQPNVGPTRRGRGPAKCIEFDKLRKHGKIPLKINDGQTAPCCENANMFTTRVTWILKHHADMSHARWTDVPMVEKDELMERVRADFILDWDLANHRQTVWKQLRKRFNAFHHQLHKKYLSYGSHEEALAGGTGLVSNLVWVKLCGRWGSEAFKKMSKQKKENRNKLKTNHTAGRKSFVRVMEEKRSTTANLVEFYKEVRWSRSKDKFVTSTTEELYKQMVEKMEGMEPEQRTEEAAASVFREVLGHRPGYARGLGEMVIPTSTRQQDREREKRHAEEVERYKKDAEYYKTQFEELRGDVRVLIERQREYDKTLYNLMSGMSQGESQRETQGAA</sequence>
<dbReference type="Proteomes" id="UP000235220">
    <property type="component" value="Chromosome 1"/>
</dbReference>
<reference evidence="3 4" key="1">
    <citation type="submission" date="2025-04" db="UniProtKB">
        <authorList>
            <consortium name="RefSeq"/>
        </authorList>
    </citation>
    <scope>IDENTIFICATION</scope>
    <source>
        <tissue evidence="3 4">Leaves</tissue>
    </source>
</reference>
<feature type="compositionally biased region" description="Gly residues" evidence="1">
    <location>
        <begin position="1"/>
        <end position="18"/>
    </location>
</feature>
<evidence type="ECO:0000313" key="5">
    <source>
        <dbReference type="RefSeq" id="XP_035545139.1"/>
    </source>
</evidence>
<accession>A0A2I4GKJ9</accession>
<dbReference type="RefSeq" id="XP_018844422.1">
    <property type="nucleotide sequence ID" value="XM_018988877.2"/>
</dbReference>
<evidence type="ECO:0000313" key="3">
    <source>
        <dbReference type="RefSeq" id="XP_018844422.1"/>
    </source>
</evidence>
<dbReference type="AlphaFoldDB" id="A0A2I4GKJ9"/>
<dbReference type="PANTHER" id="PTHR33499">
    <property type="entry name" value="OS12G0282400 PROTEIN-RELATED"/>
    <property type="match status" value="1"/>
</dbReference>
<dbReference type="RefSeq" id="XP_035545141.1">
    <property type="nucleotide sequence ID" value="XM_035689248.1"/>
</dbReference>
<feature type="region of interest" description="Disordered" evidence="1">
    <location>
        <begin position="75"/>
        <end position="95"/>
    </location>
</feature>
<keyword evidence="2" id="KW-1185">Reference proteome</keyword>
<dbReference type="PANTHER" id="PTHR33499:SF11">
    <property type="entry name" value="NO APICAL MERISTEM-ASSOCIATED C-TERMINAL DOMAIN-CONTAINING PROTEIN"/>
    <property type="match status" value="1"/>
</dbReference>
<evidence type="ECO:0000256" key="1">
    <source>
        <dbReference type="SAM" id="MobiDB-lite"/>
    </source>
</evidence>